<feature type="domain" description="Tse2 ADP-ribosyltransferase toxin" evidence="1">
    <location>
        <begin position="40"/>
        <end position="152"/>
    </location>
</feature>
<dbReference type="OrthoDB" id="461120at2"/>
<evidence type="ECO:0000313" key="3">
    <source>
        <dbReference type="Proteomes" id="UP000008888"/>
    </source>
</evidence>
<proteinExistence type="predicted"/>
<dbReference type="AlphaFoldDB" id="G0A731"/>
<dbReference type="HOGENOM" id="CLU_1720761_0_0_6"/>
<dbReference type="eggNOG" id="ENOG5033V0Y">
    <property type="taxonomic scope" value="Bacteria"/>
</dbReference>
<organism evidence="2 3">
    <name type="scientific">Methylomonas methanica (strain DSM 25384 / MC09)</name>
    <dbReference type="NCBI Taxonomy" id="857087"/>
    <lineage>
        <taxon>Bacteria</taxon>
        <taxon>Pseudomonadati</taxon>
        <taxon>Pseudomonadota</taxon>
        <taxon>Gammaproteobacteria</taxon>
        <taxon>Methylococcales</taxon>
        <taxon>Methylococcaceae</taxon>
        <taxon>Methylomonas</taxon>
    </lineage>
</organism>
<evidence type="ECO:0000313" key="2">
    <source>
        <dbReference type="EMBL" id="AEG01825.1"/>
    </source>
</evidence>
<dbReference type="InterPro" id="IPR041018">
    <property type="entry name" value="ADPRTs_Tse2"/>
</dbReference>
<protein>
    <recommendedName>
        <fullName evidence="1">Tse2 ADP-ribosyltransferase toxin domain-containing protein</fullName>
    </recommendedName>
</protein>
<accession>G0A731</accession>
<sequence>MSYDYEKTSIDLYRAIFKGNFTTDVSCYLKPDKDLADADSIAPILHPTFSELSGEGALRRPPDIIANPDTGMYDPDTGGTSVFNRPRVLRRAEGDFFIPSGTDIPPDLKVKKDSYNERLKATHYTIMPLKPMFKESLMGQLDNFVRNAIRRQYEKARGL</sequence>
<dbReference type="Pfam" id="PF18648">
    <property type="entry name" value="ADPRTs_Tse2"/>
    <property type="match status" value="1"/>
</dbReference>
<evidence type="ECO:0000259" key="1">
    <source>
        <dbReference type="Pfam" id="PF18648"/>
    </source>
</evidence>
<keyword evidence="3" id="KW-1185">Reference proteome</keyword>
<reference key="2">
    <citation type="submission" date="2011-05" db="EMBL/GenBank/DDBJ databases">
        <title>Complete genome sequence of the aerobic marine methanotroph Methylomonas methanica MC09.</title>
        <authorList>
            <person name="Boden R."/>
            <person name="Cunliffe M."/>
            <person name="Scanlan J."/>
            <person name="Moussard H."/>
            <person name="Kits K.D."/>
            <person name="Klotz M."/>
            <person name="Jetten M."/>
            <person name="Vuilleumier S."/>
            <person name="Han J."/>
            <person name="Peters L."/>
            <person name="Mikhailova N."/>
            <person name="Teshima H."/>
            <person name="Tapia R."/>
            <person name="Kyrpides N."/>
            <person name="Ivanova N."/>
            <person name="Pagani I."/>
            <person name="Cheng J.-F."/>
            <person name="Goodwin L."/>
            <person name="Han C."/>
            <person name="Hauser L."/>
            <person name="Land M."/>
            <person name="Lapidus A."/>
            <person name="Lucas S."/>
            <person name="Pitluck S."/>
            <person name="Woyke T."/>
            <person name="Stein L.Y."/>
            <person name="Murrell C."/>
        </authorList>
    </citation>
    <scope>NUCLEOTIDE SEQUENCE</scope>
    <source>
        <strain>MC09</strain>
    </source>
</reference>
<reference evidence="3" key="3">
    <citation type="submission" date="2011-05" db="EMBL/GenBank/DDBJ databases">
        <title>Complete sequence of Methylomonas methanica MC09.</title>
        <authorList>
            <consortium name="US DOE Joint Genome Institute"/>
            <person name="Lucas S."/>
            <person name="Han J."/>
            <person name="Lapidus A."/>
            <person name="Cheng J.-F."/>
            <person name="Goodwin L."/>
            <person name="Pitluck S."/>
            <person name="Peters L."/>
            <person name="Mikhailova N."/>
            <person name="Teshima H."/>
            <person name="Han C."/>
            <person name="Tapia R."/>
            <person name="Land M."/>
            <person name="Hauser L."/>
            <person name="Kyrpides N."/>
            <person name="Ivanova N."/>
            <person name="Pagani I."/>
            <person name="Stein L."/>
            <person name="Woyke T."/>
        </authorList>
    </citation>
    <scope>NUCLEOTIDE SEQUENCE [LARGE SCALE GENOMIC DNA]</scope>
    <source>
        <strain evidence="3">MC09</strain>
    </source>
</reference>
<reference evidence="2 3" key="1">
    <citation type="journal article" date="2011" name="J. Bacteriol.">
        <title>Complete Genome Sequence of the Aerobic Marine Methanotroph Methylomonas methanica MC09.</title>
        <authorList>
            <person name="Boden R."/>
            <person name="Cunliffe M."/>
            <person name="Scanlan J."/>
            <person name="Moussard H."/>
            <person name="Kits K.D."/>
            <person name="Klotz M.G."/>
            <person name="Jetten M.S."/>
            <person name="Vuilleumier S."/>
            <person name="Han J."/>
            <person name="Peters L."/>
            <person name="Mikhailova N."/>
            <person name="Teshima H."/>
            <person name="Tapia R."/>
            <person name="Kyrpides N."/>
            <person name="Ivanova N."/>
            <person name="Pagani I."/>
            <person name="Cheng J.F."/>
            <person name="Goodwin L."/>
            <person name="Han C."/>
            <person name="Hauser L."/>
            <person name="Land M.L."/>
            <person name="Lapidus A."/>
            <person name="Lucas S."/>
            <person name="Pitluck S."/>
            <person name="Woyke T."/>
            <person name="Stein L."/>
            <person name="Murrell J.C."/>
        </authorList>
    </citation>
    <scope>NUCLEOTIDE SEQUENCE [LARGE SCALE GENOMIC DNA]</scope>
    <source>
        <strain evidence="2 3">MC09</strain>
    </source>
</reference>
<dbReference type="KEGG" id="mmt:Metme_3457"/>
<gene>
    <name evidence="2" type="ordered locus">Metme_3457</name>
</gene>
<dbReference type="EMBL" id="CP002738">
    <property type="protein sequence ID" value="AEG01825.1"/>
    <property type="molecule type" value="Genomic_DNA"/>
</dbReference>
<name>G0A731_METMM</name>
<dbReference type="RefSeq" id="WP_013820050.1">
    <property type="nucleotide sequence ID" value="NC_015572.1"/>
</dbReference>
<dbReference type="Proteomes" id="UP000008888">
    <property type="component" value="Chromosome"/>
</dbReference>
<dbReference type="STRING" id="857087.Metme_3457"/>